<reference evidence="2" key="1">
    <citation type="submission" date="2022-12" db="EMBL/GenBank/DDBJ databases">
        <title>Reference genome sequencing for broad-spectrum identification of bacterial and archaeal isolates by mass spectrometry.</title>
        <authorList>
            <person name="Sekiguchi Y."/>
            <person name="Tourlousse D.M."/>
        </authorList>
    </citation>
    <scope>NUCLEOTIDE SEQUENCE</scope>
    <source>
        <strain evidence="2">ASRB1</strain>
    </source>
</reference>
<feature type="compositionally biased region" description="Basic and acidic residues" evidence="1">
    <location>
        <begin position="86"/>
        <end position="104"/>
    </location>
</feature>
<dbReference type="Proteomes" id="UP001144372">
    <property type="component" value="Unassembled WGS sequence"/>
</dbReference>
<gene>
    <name evidence="2" type="ORF">DAMNIGENAA_38780</name>
</gene>
<protein>
    <submittedName>
        <fullName evidence="2">Uncharacterized protein</fullName>
    </submittedName>
</protein>
<dbReference type="EMBL" id="BSDR01000001">
    <property type="protein sequence ID" value="GLI36445.1"/>
    <property type="molecule type" value="Genomic_DNA"/>
</dbReference>
<evidence type="ECO:0000313" key="3">
    <source>
        <dbReference type="Proteomes" id="UP001144372"/>
    </source>
</evidence>
<feature type="region of interest" description="Disordered" evidence="1">
    <location>
        <begin position="67"/>
        <end position="110"/>
    </location>
</feature>
<sequence>MKILLPKMDYKPEERAEVIQQAYLGLFRLAAPMLFDKYVDFIDVYAKIRDEEREAIYCSVKVVMPGKTTPPCPPQGGNQRGGTLRNKVDRVRPPDDGERGDRHVGSIHKG</sequence>
<accession>A0A9W6FX27</accession>
<evidence type="ECO:0000256" key="1">
    <source>
        <dbReference type="SAM" id="MobiDB-lite"/>
    </source>
</evidence>
<dbReference type="AlphaFoldDB" id="A0A9W6FX27"/>
<comment type="caution">
    <text evidence="2">The sequence shown here is derived from an EMBL/GenBank/DDBJ whole genome shotgun (WGS) entry which is preliminary data.</text>
</comment>
<proteinExistence type="predicted"/>
<keyword evidence="3" id="KW-1185">Reference proteome</keyword>
<name>A0A9W6FX27_9BACT</name>
<evidence type="ECO:0000313" key="2">
    <source>
        <dbReference type="EMBL" id="GLI36445.1"/>
    </source>
</evidence>
<organism evidence="2 3">
    <name type="scientific">Desulforhabdus amnigena</name>
    <dbReference type="NCBI Taxonomy" id="40218"/>
    <lineage>
        <taxon>Bacteria</taxon>
        <taxon>Pseudomonadati</taxon>
        <taxon>Thermodesulfobacteriota</taxon>
        <taxon>Syntrophobacteria</taxon>
        <taxon>Syntrophobacterales</taxon>
        <taxon>Syntrophobacteraceae</taxon>
        <taxon>Desulforhabdus</taxon>
    </lineage>
</organism>